<feature type="non-terminal residue" evidence="13">
    <location>
        <position position="1"/>
    </location>
</feature>
<organism evidence="13">
    <name type="scientific">marine metagenome</name>
    <dbReference type="NCBI Taxonomy" id="408172"/>
    <lineage>
        <taxon>unclassified sequences</taxon>
        <taxon>metagenomes</taxon>
        <taxon>ecological metagenomes</taxon>
    </lineage>
</organism>
<comment type="catalytic activity">
    <reaction evidence="11">
        <text>di-trans,octa-cis-undecaprenyl diphosphate + H2O = di-trans,octa-cis-undecaprenyl phosphate + phosphate + H(+)</text>
        <dbReference type="Rhea" id="RHEA:28094"/>
        <dbReference type="ChEBI" id="CHEBI:15377"/>
        <dbReference type="ChEBI" id="CHEBI:15378"/>
        <dbReference type="ChEBI" id="CHEBI:43474"/>
        <dbReference type="ChEBI" id="CHEBI:58405"/>
        <dbReference type="ChEBI" id="CHEBI:60392"/>
        <dbReference type="EC" id="3.6.1.27"/>
    </reaction>
</comment>
<evidence type="ECO:0000256" key="5">
    <source>
        <dbReference type="ARBA" id="ARBA00022475"/>
    </source>
</evidence>
<feature type="transmembrane region" description="Helical" evidence="12">
    <location>
        <begin position="158"/>
        <end position="176"/>
    </location>
</feature>
<dbReference type="GO" id="GO:0005886">
    <property type="term" value="C:plasma membrane"/>
    <property type="evidence" value="ECO:0007669"/>
    <property type="project" value="UniProtKB-SubCell"/>
</dbReference>
<feature type="transmembrane region" description="Helical" evidence="12">
    <location>
        <begin position="188"/>
        <end position="211"/>
    </location>
</feature>
<proteinExistence type="inferred from homology"/>
<feature type="transmembrane region" description="Helical" evidence="12">
    <location>
        <begin position="20"/>
        <end position="39"/>
    </location>
</feature>
<reference evidence="13" key="1">
    <citation type="submission" date="2018-05" db="EMBL/GenBank/DDBJ databases">
        <authorList>
            <person name="Lanie J.A."/>
            <person name="Ng W.-L."/>
            <person name="Kazmierczak K.M."/>
            <person name="Andrzejewski T.M."/>
            <person name="Davidsen T.M."/>
            <person name="Wayne K.J."/>
            <person name="Tettelin H."/>
            <person name="Glass J.I."/>
            <person name="Rusch D."/>
            <person name="Podicherti R."/>
            <person name="Tsui H.-C.T."/>
            <person name="Winkler M.E."/>
        </authorList>
    </citation>
    <scope>NUCLEOTIDE SEQUENCE</scope>
</reference>
<comment type="subcellular location">
    <subcellularLocation>
        <location evidence="1">Cell membrane</location>
        <topology evidence="1">Multi-pass membrane protein</topology>
    </subcellularLocation>
</comment>
<dbReference type="Pfam" id="PF02673">
    <property type="entry name" value="BacA"/>
    <property type="match status" value="1"/>
</dbReference>
<evidence type="ECO:0000256" key="2">
    <source>
        <dbReference type="ARBA" id="ARBA00010621"/>
    </source>
</evidence>
<keyword evidence="6 12" id="KW-0812">Transmembrane</keyword>
<keyword evidence="8 12" id="KW-1133">Transmembrane helix</keyword>
<dbReference type="EC" id="3.6.1.27" evidence="3"/>
<accession>A0A381P454</accession>
<feature type="transmembrane region" description="Helical" evidence="12">
    <location>
        <begin position="223"/>
        <end position="241"/>
    </location>
</feature>
<comment type="similarity">
    <text evidence="2">Belongs to the UppP family.</text>
</comment>
<evidence type="ECO:0000256" key="9">
    <source>
        <dbReference type="ARBA" id="ARBA00023136"/>
    </source>
</evidence>
<evidence type="ECO:0000256" key="11">
    <source>
        <dbReference type="ARBA" id="ARBA00047594"/>
    </source>
</evidence>
<dbReference type="PANTHER" id="PTHR30622">
    <property type="entry name" value="UNDECAPRENYL-DIPHOSPHATASE"/>
    <property type="match status" value="1"/>
</dbReference>
<evidence type="ECO:0000256" key="7">
    <source>
        <dbReference type="ARBA" id="ARBA00022801"/>
    </source>
</evidence>
<evidence type="ECO:0000256" key="10">
    <source>
        <dbReference type="ARBA" id="ARBA00032707"/>
    </source>
</evidence>
<evidence type="ECO:0000313" key="13">
    <source>
        <dbReference type="EMBL" id="SUZ61712.1"/>
    </source>
</evidence>
<evidence type="ECO:0000256" key="4">
    <source>
        <dbReference type="ARBA" id="ARBA00021581"/>
    </source>
</evidence>
<evidence type="ECO:0000256" key="3">
    <source>
        <dbReference type="ARBA" id="ARBA00012374"/>
    </source>
</evidence>
<dbReference type="PANTHER" id="PTHR30622:SF4">
    <property type="entry name" value="UNDECAPRENYL-DIPHOSPHATASE"/>
    <property type="match status" value="1"/>
</dbReference>
<sequence>VSSSGHLVVGQTLLGLEIQGVQFEVAVHLATLISVLFMYRGRLIELLHGTLRRDVAAWRYVGLLALATLPAGIVGGFLRDPIEGLFESPFVPATAFLVTGAILWSTRGALGREEWKKLGWRAALLLGLAQVFALVPGISRSGTTVAMALWLGVAAEEAAAFSFLMAIPVIGGAGLLQISDVAREGLTLSGTALTASFVVAAITGIFAIKAFVVSLERKAFHRFAIYCWALGAGFLLYLFAFA</sequence>
<dbReference type="EMBL" id="UINC01000821">
    <property type="protein sequence ID" value="SUZ61712.1"/>
    <property type="molecule type" value="Genomic_DNA"/>
</dbReference>
<dbReference type="AlphaFoldDB" id="A0A381P454"/>
<name>A0A381P454_9ZZZZ</name>
<keyword evidence="9 12" id="KW-0472">Membrane</keyword>
<keyword evidence="5" id="KW-1003">Cell membrane</keyword>
<keyword evidence="7" id="KW-0378">Hydrolase</keyword>
<evidence type="ECO:0000256" key="8">
    <source>
        <dbReference type="ARBA" id="ARBA00022989"/>
    </source>
</evidence>
<feature type="transmembrane region" description="Helical" evidence="12">
    <location>
        <begin position="118"/>
        <end position="138"/>
    </location>
</feature>
<feature type="transmembrane region" description="Helical" evidence="12">
    <location>
        <begin position="90"/>
        <end position="106"/>
    </location>
</feature>
<protein>
    <recommendedName>
        <fullName evidence="4">Undecaprenyl-diphosphatase</fullName>
        <ecNumber evidence="3">3.6.1.27</ecNumber>
    </recommendedName>
    <alternativeName>
        <fullName evidence="10">Undecaprenyl pyrophosphate phosphatase</fullName>
    </alternativeName>
</protein>
<feature type="transmembrane region" description="Helical" evidence="12">
    <location>
        <begin position="60"/>
        <end position="78"/>
    </location>
</feature>
<evidence type="ECO:0000256" key="6">
    <source>
        <dbReference type="ARBA" id="ARBA00022692"/>
    </source>
</evidence>
<evidence type="ECO:0000256" key="1">
    <source>
        <dbReference type="ARBA" id="ARBA00004651"/>
    </source>
</evidence>
<evidence type="ECO:0000256" key="12">
    <source>
        <dbReference type="SAM" id="Phobius"/>
    </source>
</evidence>
<gene>
    <name evidence="13" type="ORF">METZ01_LOCUS14566</name>
</gene>
<dbReference type="InterPro" id="IPR003824">
    <property type="entry name" value="UppP"/>
</dbReference>
<dbReference type="GO" id="GO:0050380">
    <property type="term" value="F:undecaprenyl-diphosphatase activity"/>
    <property type="evidence" value="ECO:0007669"/>
    <property type="project" value="UniProtKB-EC"/>
</dbReference>